<keyword evidence="2" id="KW-1185">Reference proteome</keyword>
<sequence>MNDADATHEAIGTVIGFAAGCVVVQLSDGSEVICRGVKRIHRIYGCFTPRIGQRFLIRYSRGPARLPLLIKVLDDDSAK</sequence>
<reference evidence="1" key="1">
    <citation type="submission" date="2021-11" db="EMBL/GenBank/DDBJ databases">
        <title>Genome sequence.</title>
        <authorList>
            <person name="Sun Q."/>
        </authorList>
    </citation>
    <scope>NUCLEOTIDE SEQUENCE</scope>
    <source>
        <strain evidence="1">JC732</strain>
    </source>
</reference>
<evidence type="ECO:0000313" key="1">
    <source>
        <dbReference type="EMBL" id="MCC9629612.1"/>
    </source>
</evidence>
<organism evidence="1 2">
    <name type="scientific">Blastopirellula sediminis</name>
    <dbReference type="NCBI Taxonomy" id="2894196"/>
    <lineage>
        <taxon>Bacteria</taxon>
        <taxon>Pseudomonadati</taxon>
        <taxon>Planctomycetota</taxon>
        <taxon>Planctomycetia</taxon>
        <taxon>Pirellulales</taxon>
        <taxon>Pirellulaceae</taxon>
        <taxon>Blastopirellula</taxon>
    </lineage>
</organism>
<name>A0A9X1MNP2_9BACT</name>
<gene>
    <name evidence="1" type="ORF">LOC68_14560</name>
</gene>
<dbReference type="Proteomes" id="UP001139103">
    <property type="component" value="Unassembled WGS sequence"/>
</dbReference>
<protein>
    <submittedName>
        <fullName evidence="1">Uncharacterized protein</fullName>
    </submittedName>
</protein>
<dbReference type="AlphaFoldDB" id="A0A9X1MNP2"/>
<dbReference type="EMBL" id="JAJKFT010000010">
    <property type="protein sequence ID" value="MCC9629612.1"/>
    <property type="molecule type" value="Genomic_DNA"/>
</dbReference>
<proteinExistence type="predicted"/>
<comment type="caution">
    <text evidence="1">The sequence shown here is derived from an EMBL/GenBank/DDBJ whole genome shotgun (WGS) entry which is preliminary data.</text>
</comment>
<evidence type="ECO:0000313" key="2">
    <source>
        <dbReference type="Proteomes" id="UP001139103"/>
    </source>
</evidence>
<accession>A0A9X1MNP2</accession>
<dbReference type="RefSeq" id="WP_230220035.1">
    <property type="nucleotide sequence ID" value="NZ_JAJKFT010000010.1"/>
</dbReference>